<dbReference type="InterPro" id="IPR009057">
    <property type="entry name" value="Homeodomain-like_sf"/>
</dbReference>
<dbReference type="GO" id="GO:0003677">
    <property type="term" value="F:DNA binding"/>
    <property type="evidence" value="ECO:0007669"/>
    <property type="project" value="InterPro"/>
</dbReference>
<dbReference type="Proteomes" id="UP001152795">
    <property type="component" value="Unassembled WGS sequence"/>
</dbReference>
<evidence type="ECO:0000313" key="2">
    <source>
        <dbReference type="EMBL" id="CAB4040532.1"/>
    </source>
</evidence>
<dbReference type="Gene3D" id="1.10.10.10">
    <property type="entry name" value="Winged helix-like DNA-binding domain superfamily/Winged helix DNA-binding domain"/>
    <property type="match status" value="1"/>
</dbReference>
<reference evidence="2" key="1">
    <citation type="submission" date="2020-04" db="EMBL/GenBank/DDBJ databases">
        <authorList>
            <person name="Alioto T."/>
            <person name="Alioto T."/>
            <person name="Gomez Garrido J."/>
        </authorList>
    </citation>
    <scope>NUCLEOTIDE SEQUENCE</scope>
    <source>
        <strain evidence="2">A484AB</strain>
    </source>
</reference>
<dbReference type="InterPro" id="IPR001523">
    <property type="entry name" value="Paired_dom"/>
</dbReference>
<dbReference type="PANTHER" id="PTHR46564:SF1">
    <property type="entry name" value="TRANSPOSASE"/>
    <property type="match status" value="1"/>
</dbReference>
<dbReference type="OrthoDB" id="8190933at2759"/>
<organism evidence="2 3">
    <name type="scientific">Paramuricea clavata</name>
    <name type="common">Red gorgonian</name>
    <name type="synonym">Violescent sea-whip</name>
    <dbReference type="NCBI Taxonomy" id="317549"/>
    <lineage>
        <taxon>Eukaryota</taxon>
        <taxon>Metazoa</taxon>
        <taxon>Cnidaria</taxon>
        <taxon>Anthozoa</taxon>
        <taxon>Octocorallia</taxon>
        <taxon>Malacalcyonacea</taxon>
        <taxon>Plexauridae</taxon>
        <taxon>Paramuricea</taxon>
    </lineage>
</organism>
<dbReference type="SUPFAM" id="SSF46689">
    <property type="entry name" value="Homeodomain-like"/>
    <property type="match status" value="1"/>
</dbReference>
<keyword evidence="3" id="KW-1185">Reference proteome</keyword>
<dbReference type="PROSITE" id="PS51057">
    <property type="entry name" value="PAIRED_2"/>
    <property type="match status" value="1"/>
</dbReference>
<dbReference type="Gene3D" id="3.30.420.10">
    <property type="entry name" value="Ribonuclease H-like superfamily/Ribonuclease H"/>
    <property type="match status" value="1"/>
</dbReference>
<name>A0A6S7LQ74_PARCT</name>
<sequence>MYSINKFGRNYKVGVSLSKDYRHQVIELSHNNNSYREISSRLRIQPSTVSKIIKRYRDTGQMTSLPRDHIRTESKLSYNDSLLLETIVANKGSTSLREMQEQLNEYGNCGQISLNTISRNVRCNLPSGLKYSRKRLGKCVDQRFTNENLIYTQIYLDYISTKNPAAIKFFDESGFQLPNSGHRNYGYSEVGKPCLDIRRYNSTANKTLNFLVGIDGLKYANVIDGACDTLEFLCFFTDALRTIDPQTERPVIEVGDVIVIDNCPTHNGEGERFLRETLSEIGVELLFLPVYSPDFNPVEEVFSKLKYLLKYTYQDIVFQNLEFAIWCAVGDITAADTYGYYRHTRYFNM</sequence>
<protein>
    <submittedName>
        <fullName evidence="2">Ankyrin repeat domain-containing 34B</fullName>
    </submittedName>
</protein>
<dbReference type="NCBIfam" id="NF033545">
    <property type="entry name" value="transpos_IS630"/>
    <property type="match status" value="1"/>
</dbReference>
<dbReference type="InterPro" id="IPR036397">
    <property type="entry name" value="RNaseH_sf"/>
</dbReference>
<dbReference type="InterPro" id="IPR047655">
    <property type="entry name" value="Transpos_IS630-like"/>
</dbReference>
<comment type="caution">
    <text evidence="2">The sequence shown here is derived from an EMBL/GenBank/DDBJ whole genome shotgun (WGS) entry which is preliminary data.</text>
</comment>
<dbReference type="PANTHER" id="PTHR46564">
    <property type="entry name" value="TRANSPOSASE"/>
    <property type="match status" value="1"/>
</dbReference>
<dbReference type="InterPro" id="IPR036388">
    <property type="entry name" value="WH-like_DNA-bd_sf"/>
</dbReference>
<accession>A0A6S7LQ74</accession>
<gene>
    <name evidence="2" type="ORF">PACLA_8A067378</name>
</gene>
<dbReference type="AlphaFoldDB" id="A0A6S7LQ74"/>
<keyword evidence="1" id="KW-0563">Paired box</keyword>
<dbReference type="GO" id="GO:0006355">
    <property type="term" value="P:regulation of DNA-templated transcription"/>
    <property type="evidence" value="ECO:0007669"/>
    <property type="project" value="InterPro"/>
</dbReference>
<dbReference type="InterPro" id="IPR038717">
    <property type="entry name" value="Tc1-like_DDE_dom"/>
</dbReference>
<evidence type="ECO:0000256" key="1">
    <source>
        <dbReference type="ARBA" id="ARBA00022724"/>
    </source>
</evidence>
<dbReference type="Pfam" id="PF13358">
    <property type="entry name" value="DDE_3"/>
    <property type="match status" value="1"/>
</dbReference>
<dbReference type="EMBL" id="CACRXK020026931">
    <property type="protein sequence ID" value="CAB4040532.1"/>
    <property type="molecule type" value="Genomic_DNA"/>
</dbReference>
<dbReference type="SMART" id="SM00351">
    <property type="entry name" value="PAX"/>
    <property type="match status" value="1"/>
</dbReference>
<dbReference type="Pfam" id="PF13384">
    <property type="entry name" value="HTH_23"/>
    <property type="match status" value="1"/>
</dbReference>
<evidence type="ECO:0000313" key="3">
    <source>
        <dbReference type="Proteomes" id="UP001152795"/>
    </source>
</evidence>
<proteinExistence type="predicted"/>